<dbReference type="Pfam" id="PF11199">
    <property type="entry name" value="DUF2891"/>
    <property type="match status" value="1"/>
</dbReference>
<keyword evidence="2" id="KW-1185">Reference proteome</keyword>
<organism evidence="1 2">
    <name type="scientific">Bradyrhizobium brasilense</name>
    <dbReference type="NCBI Taxonomy" id="1419277"/>
    <lineage>
        <taxon>Bacteria</taxon>
        <taxon>Pseudomonadati</taxon>
        <taxon>Pseudomonadota</taxon>
        <taxon>Alphaproteobacteria</taxon>
        <taxon>Hyphomicrobiales</taxon>
        <taxon>Nitrobacteraceae</taxon>
        <taxon>Bradyrhizobium</taxon>
    </lineage>
</organism>
<accession>A0ABY8JBV5</accession>
<reference evidence="1 2" key="1">
    <citation type="submission" date="2023-04" db="EMBL/GenBank/DDBJ databases">
        <title>Australian commercial rhizobial inoculants.</title>
        <authorList>
            <person name="Kohlmeier M.G."/>
            <person name="O'Hara G.W."/>
            <person name="Colombi E."/>
            <person name="Ramsay J.P."/>
            <person name="Terpolilli J."/>
        </authorList>
    </citation>
    <scope>NUCLEOTIDE SEQUENCE [LARGE SCALE GENOMIC DNA]</scope>
    <source>
        <strain evidence="1 2">CB627</strain>
    </source>
</reference>
<proteinExistence type="predicted"/>
<evidence type="ECO:0000313" key="1">
    <source>
        <dbReference type="EMBL" id="WFU62603.1"/>
    </source>
</evidence>
<dbReference type="Proteomes" id="UP001221546">
    <property type="component" value="Chromosome"/>
</dbReference>
<name>A0ABY8JBV5_9BRAD</name>
<sequence length="119" mass="13240">MSKMTAERAEAFVRTALSHIGREYPAKFDHHVVTGPDEVKGPRALHPLFYGSLDWHSSVHTHWLLARLYRRFLGFEVRGEIRARLDGALTPDKVAGELAYLNRPTSTRASSGRTAGPGS</sequence>
<evidence type="ECO:0000313" key="2">
    <source>
        <dbReference type="Proteomes" id="UP001221546"/>
    </source>
</evidence>
<gene>
    <name evidence="1" type="ORF">QA636_34905</name>
</gene>
<protein>
    <submittedName>
        <fullName evidence="1">DUF2891 family protein</fullName>
    </submittedName>
</protein>
<dbReference type="RefSeq" id="WP_310885262.1">
    <property type="nucleotide sequence ID" value="NZ_CP121646.1"/>
</dbReference>
<dbReference type="InterPro" id="IPR021365">
    <property type="entry name" value="DUF2891"/>
</dbReference>
<dbReference type="EMBL" id="CP121646">
    <property type="protein sequence ID" value="WFU62603.1"/>
    <property type="molecule type" value="Genomic_DNA"/>
</dbReference>